<evidence type="ECO:0000313" key="2">
    <source>
        <dbReference type="Proteomes" id="UP000637423"/>
    </source>
</evidence>
<gene>
    <name evidence="1" type="ORF">GCM10011396_24860</name>
</gene>
<dbReference type="RefSeq" id="WP_188566353.1">
    <property type="nucleotide sequence ID" value="NZ_BMED01000002.1"/>
</dbReference>
<sequence length="111" mass="12429">MSELTTKYVSLELTLAQGNLILEGLAERPFKQVFELIGYLNQQARAEFAADSTEESAATFVLSSAQVRLILEALGEMPFNRVHRLLQSMHQQMRAAQQQSRQSAEVSLSDD</sequence>
<dbReference type="AlphaFoldDB" id="A0A916ULZ2"/>
<comment type="caution">
    <text evidence="1">The sequence shown here is derived from an EMBL/GenBank/DDBJ whole genome shotgun (WGS) entry which is preliminary data.</text>
</comment>
<keyword evidence="2" id="KW-1185">Reference proteome</keyword>
<name>A0A916ULZ2_9BURK</name>
<dbReference type="EMBL" id="BMED01000002">
    <property type="protein sequence ID" value="GGC76658.1"/>
    <property type="molecule type" value="Genomic_DNA"/>
</dbReference>
<reference evidence="1" key="1">
    <citation type="journal article" date="2014" name="Int. J. Syst. Evol. Microbiol.">
        <title>Complete genome sequence of Corynebacterium casei LMG S-19264T (=DSM 44701T), isolated from a smear-ripened cheese.</title>
        <authorList>
            <consortium name="US DOE Joint Genome Institute (JGI-PGF)"/>
            <person name="Walter F."/>
            <person name="Albersmeier A."/>
            <person name="Kalinowski J."/>
            <person name="Ruckert C."/>
        </authorList>
    </citation>
    <scope>NUCLEOTIDE SEQUENCE</scope>
    <source>
        <strain evidence="1">CGMCC 1.10998</strain>
    </source>
</reference>
<accession>A0A916ULZ2</accession>
<dbReference type="Proteomes" id="UP000637423">
    <property type="component" value="Unassembled WGS sequence"/>
</dbReference>
<organism evidence="1 2">
    <name type="scientific">Undibacterium terreum</name>
    <dbReference type="NCBI Taxonomy" id="1224302"/>
    <lineage>
        <taxon>Bacteria</taxon>
        <taxon>Pseudomonadati</taxon>
        <taxon>Pseudomonadota</taxon>
        <taxon>Betaproteobacteria</taxon>
        <taxon>Burkholderiales</taxon>
        <taxon>Oxalobacteraceae</taxon>
        <taxon>Undibacterium</taxon>
    </lineage>
</organism>
<proteinExistence type="predicted"/>
<reference evidence="1" key="2">
    <citation type="submission" date="2020-09" db="EMBL/GenBank/DDBJ databases">
        <authorList>
            <person name="Sun Q."/>
            <person name="Zhou Y."/>
        </authorList>
    </citation>
    <scope>NUCLEOTIDE SEQUENCE</scope>
    <source>
        <strain evidence="1">CGMCC 1.10998</strain>
    </source>
</reference>
<protein>
    <submittedName>
        <fullName evidence="1">Uncharacterized protein</fullName>
    </submittedName>
</protein>
<evidence type="ECO:0000313" key="1">
    <source>
        <dbReference type="EMBL" id="GGC76658.1"/>
    </source>
</evidence>